<dbReference type="PATRIC" id="fig|1675527.3.peg.2536"/>
<evidence type="ECO:0000313" key="1">
    <source>
        <dbReference type="EMBL" id="KMW57450.1"/>
    </source>
</evidence>
<gene>
    <name evidence="1" type="ORF">AIOL_002415</name>
</gene>
<organism evidence="1 2">
    <name type="scientific">Candidatus Rhodobacter oscarellae</name>
    <dbReference type="NCBI Taxonomy" id="1675527"/>
    <lineage>
        <taxon>Bacteria</taxon>
        <taxon>Pseudomonadati</taxon>
        <taxon>Pseudomonadota</taxon>
        <taxon>Alphaproteobacteria</taxon>
        <taxon>Rhodobacterales</taxon>
        <taxon>Rhodobacter group</taxon>
        <taxon>Rhodobacter</taxon>
    </lineage>
</organism>
<keyword evidence="2" id="KW-1185">Reference proteome</keyword>
<dbReference type="Proteomes" id="UP000037178">
    <property type="component" value="Unassembled WGS sequence"/>
</dbReference>
<dbReference type="EMBL" id="LFTY01000002">
    <property type="protein sequence ID" value="KMW57450.1"/>
    <property type="molecule type" value="Genomic_DNA"/>
</dbReference>
<name>A0A0J9E3T4_9RHOB</name>
<dbReference type="AlphaFoldDB" id="A0A0J9E3T4"/>
<evidence type="ECO:0000313" key="2">
    <source>
        <dbReference type="Proteomes" id="UP000037178"/>
    </source>
</evidence>
<accession>A0A0J9E3T4</accession>
<protein>
    <submittedName>
        <fullName evidence="1">Uncharacterized protein</fullName>
    </submittedName>
</protein>
<comment type="caution">
    <text evidence="1">The sequence shown here is derived from an EMBL/GenBank/DDBJ whole genome shotgun (WGS) entry which is preliminary data.</text>
</comment>
<sequence>MDDSFEVGGTNWRGGGQTLVLYKLIESGGKIAVCGAYFNRGNVPGNVDRQLMRGAKLRLNGRTLLNVKYFPRLKDETASVARCKVTSKPWGGDISKTEIRFSRNNFEY</sequence>
<reference evidence="1 2" key="1">
    <citation type="submission" date="2015-06" db="EMBL/GenBank/DDBJ databases">
        <title>Draft genome sequence of an Alphaproteobacteria species associated to the Mediterranean sponge Oscarella lobularis.</title>
        <authorList>
            <person name="Jourda C."/>
            <person name="Santini S."/>
            <person name="Claverie J.-M."/>
        </authorList>
    </citation>
    <scope>NUCLEOTIDE SEQUENCE [LARGE SCALE GENOMIC DNA]</scope>
    <source>
        <strain evidence="1">IGS</strain>
    </source>
</reference>
<proteinExistence type="predicted"/>